<gene>
    <name evidence="2" type="ORF">KC01_LOCUS14623</name>
</gene>
<keyword evidence="3" id="KW-1185">Reference proteome</keyword>
<accession>A0AAV2K5C5</accession>
<protein>
    <submittedName>
        <fullName evidence="2">Uncharacterized protein</fullName>
    </submittedName>
</protein>
<dbReference type="AlphaFoldDB" id="A0AAV2K5C5"/>
<feature type="compositionally biased region" description="Polar residues" evidence="1">
    <location>
        <begin position="10"/>
        <end position="29"/>
    </location>
</feature>
<feature type="compositionally biased region" description="Polar residues" evidence="1">
    <location>
        <begin position="86"/>
        <end position="96"/>
    </location>
</feature>
<evidence type="ECO:0000313" key="2">
    <source>
        <dbReference type="EMBL" id="CAL1584256.1"/>
    </source>
</evidence>
<name>A0AAV2K5C5_KNICA</name>
<evidence type="ECO:0000313" key="3">
    <source>
        <dbReference type="Proteomes" id="UP001497482"/>
    </source>
</evidence>
<feature type="region of interest" description="Disordered" evidence="1">
    <location>
        <begin position="84"/>
        <end position="104"/>
    </location>
</feature>
<organism evidence="2 3">
    <name type="scientific">Knipowitschia caucasica</name>
    <name type="common">Caucasian dwarf goby</name>
    <name type="synonym">Pomatoschistus caucasicus</name>
    <dbReference type="NCBI Taxonomy" id="637954"/>
    <lineage>
        <taxon>Eukaryota</taxon>
        <taxon>Metazoa</taxon>
        <taxon>Chordata</taxon>
        <taxon>Craniata</taxon>
        <taxon>Vertebrata</taxon>
        <taxon>Euteleostomi</taxon>
        <taxon>Actinopterygii</taxon>
        <taxon>Neopterygii</taxon>
        <taxon>Teleostei</taxon>
        <taxon>Neoteleostei</taxon>
        <taxon>Acanthomorphata</taxon>
        <taxon>Gobiaria</taxon>
        <taxon>Gobiiformes</taxon>
        <taxon>Gobioidei</taxon>
        <taxon>Gobiidae</taxon>
        <taxon>Gobiinae</taxon>
        <taxon>Knipowitschia</taxon>
    </lineage>
</organism>
<sequence>MAPTPDTPKKPQSQPVIAGHSQASLSHQSRAPPRTLTPRNRNFPLRSPVTPSLPGCPLPKSLSGLCLLRLEHDLRMISSRHLEKTTAATEQYQEESASVFDEAS</sequence>
<dbReference type="Proteomes" id="UP001497482">
    <property type="component" value="Chromosome 16"/>
</dbReference>
<reference evidence="2 3" key="1">
    <citation type="submission" date="2024-04" db="EMBL/GenBank/DDBJ databases">
        <authorList>
            <person name="Waldvogel A.-M."/>
            <person name="Schoenle A."/>
        </authorList>
    </citation>
    <scope>NUCLEOTIDE SEQUENCE [LARGE SCALE GENOMIC DNA]</scope>
</reference>
<proteinExistence type="predicted"/>
<evidence type="ECO:0000256" key="1">
    <source>
        <dbReference type="SAM" id="MobiDB-lite"/>
    </source>
</evidence>
<dbReference type="EMBL" id="OZ035838">
    <property type="protein sequence ID" value="CAL1584256.1"/>
    <property type="molecule type" value="Genomic_DNA"/>
</dbReference>
<feature type="region of interest" description="Disordered" evidence="1">
    <location>
        <begin position="1"/>
        <end position="56"/>
    </location>
</feature>